<evidence type="ECO:0000313" key="3">
    <source>
        <dbReference type="Proteomes" id="UP000789390"/>
    </source>
</evidence>
<dbReference type="EMBL" id="CAKKLH010000302">
    <property type="protein sequence ID" value="CAH0110281.1"/>
    <property type="molecule type" value="Genomic_DNA"/>
</dbReference>
<gene>
    <name evidence="2" type="ORF">DGAL_LOCUS13844</name>
</gene>
<evidence type="ECO:0008006" key="4">
    <source>
        <dbReference type="Google" id="ProtNLM"/>
    </source>
</evidence>
<protein>
    <recommendedName>
        <fullName evidence="4">Sec1 family domain-containing protein 2</fullName>
    </recommendedName>
</protein>
<dbReference type="SUPFAM" id="SSF56815">
    <property type="entry name" value="Sec1/munc18-like (SM) proteins"/>
    <property type="match status" value="1"/>
</dbReference>
<dbReference type="AlphaFoldDB" id="A0A8J2RXU6"/>
<evidence type="ECO:0000313" key="2">
    <source>
        <dbReference type="EMBL" id="CAH0110281.1"/>
    </source>
</evidence>
<accession>A0A8J2RXU6</accession>
<organism evidence="2 3">
    <name type="scientific">Daphnia galeata</name>
    <dbReference type="NCBI Taxonomy" id="27404"/>
    <lineage>
        <taxon>Eukaryota</taxon>
        <taxon>Metazoa</taxon>
        <taxon>Ecdysozoa</taxon>
        <taxon>Arthropoda</taxon>
        <taxon>Crustacea</taxon>
        <taxon>Branchiopoda</taxon>
        <taxon>Diplostraca</taxon>
        <taxon>Cladocera</taxon>
        <taxon>Anomopoda</taxon>
        <taxon>Daphniidae</taxon>
        <taxon>Daphnia</taxon>
    </lineage>
</organism>
<dbReference type="InterPro" id="IPR036045">
    <property type="entry name" value="Sec1-like_sf"/>
</dbReference>
<dbReference type="Proteomes" id="UP000789390">
    <property type="component" value="Unassembled WGS sequence"/>
</dbReference>
<dbReference type="OrthoDB" id="549905at2759"/>
<proteinExistence type="inferred from homology"/>
<dbReference type="PANTHER" id="PTHR11679">
    <property type="entry name" value="VESICLE PROTEIN SORTING-ASSOCIATED"/>
    <property type="match status" value="1"/>
</dbReference>
<sequence>MLRWQEFGQAWWAETRKKVKNAAVFLDPLACECLHWNGGAPSLLEAGANCIKELSTFEVVPKNAKKGVFISSTAWHGTNYTILESLIKKSNLEYCVIITSAHVSIHHLLLWGSRESNDSEVLQKIEEDVLGWMGNVNYTVEIFFYPLSTVHPTRDTVLIPSAKFARPLLSSDLGYLNEQLVLFSKQVEAQTVRSINDLSNAHLPLESQVQVRQLVHNLNQLIQHINGKDEIFTVGPFSRIVGTELEALNSAKIRRKTATNKVSVILVDRLLDLASATKFSSENVYDRFIHTLDRLHEYSSDVAINMSGKPQADWQTTATGCLAPQTDWNDGWDMMDHLFHENLQQATEWFTDVLKDSLKDSNHLEKLDDLINQCSKDWDFIEKFTHLYQIGYGLCQIQSNNKARQMDVLEGIRKTLIENLDDESPSPLIQVLQLLKTRKNTNLSLDDILVLLVHLYSLAGDQREDLLPIELEERFKSLVAEIIVDDCDNLSDELQDFVGVPIDEIRAHRAAQRIMEQLHCISGYRSQMKRYRTLYQRRNSAMPLECISFFQQLVEDIFDPLLGDKNPDLEHKSGGLKDLIKTGFSLFVNVRKPKPVDNPTIILYVCGGIRPDEVKLIRDLFRQKSPSHKVLIASSNFISAHDSLQYVFKKNFSA</sequence>
<dbReference type="GO" id="GO:0016192">
    <property type="term" value="P:vesicle-mediated transport"/>
    <property type="evidence" value="ECO:0007669"/>
    <property type="project" value="InterPro"/>
</dbReference>
<keyword evidence="3" id="KW-1185">Reference proteome</keyword>
<comment type="caution">
    <text evidence="2">The sequence shown here is derived from an EMBL/GenBank/DDBJ whole genome shotgun (WGS) entry which is preliminary data.</text>
</comment>
<reference evidence="2" key="1">
    <citation type="submission" date="2021-11" db="EMBL/GenBank/DDBJ databases">
        <authorList>
            <person name="Schell T."/>
        </authorList>
    </citation>
    <scope>NUCLEOTIDE SEQUENCE</scope>
    <source>
        <strain evidence="2">M5</strain>
    </source>
</reference>
<dbReference type="InterPro" id="IPR001619">
    <property type="entry name" value="Sec1-like"/>
</dbReference>
<comment type="similarity">
    <text evidence="1">Belongs to the STXBP/unc-18/SEC1 family.</text>
</comment>
<name>A0A8J2RXU6_9CRUS</name>
<evidence type="ECO:0000256" key="1">
    <source>
        <dbReference type="ARBA" id="ARBA00009884"/>
    </source>
</evidence>